<dbReference type="CDD" id="cd00093">
    <property type="entry name" value="HTH_XRE"/>
    <property type="match status" value="1"/>
</dbReference>
<name>A0A0B6AWM3_PRIM2</name>
<keyword evidence="3" id="KW-1133">Transmembrane helix</keyword>
<dbReference type="InterPro" id="IPR010652">
    <property type="entry name" value="DUF1232"/>
</dbReference>
<evidence type="ECO:0000313" key="6">
    <source>
        <dbReference type="Proteomes" id="UP000031829"/>
    </source>
</evidence>
<protein>
    <submittedName>
        <fullName evidence="5">Helix-turn-helix family protein</fullName>
    </submittedName>
</protein>
<dbReference type="GO" id="GO:0003677">
    <property type="term" value="F:DNA binding"/>
    <property type="evidence" value="ECO:0007669"/>
    <property type="project" value="InterPro"/>
</dbReference>
<keyword evidence="4" id="KW-0472">Membrane</keyword>
<evidence type="ECO:0000313" key="5">
    <source>
        <dbReference type="EMBL" id="AJI25088.1"/>
    </source>
</evidence>
<dbReference type="InterPro" id="IPR010982">
    <property type="entry name" value="Lambda_DNA-bd_dom_sf"/>
</dbReference>
<dbReference type="InterPro" id="IPR001387">
    <property type="entry name" value="Cro/C1-type_HTH"/>
</dbReference>
<keyword evidence="2" id="KW-0812">Transmembrane</keyword>
<accession>A0A0B6AWM3</accession>
<dbReference type="SUPFAM" id="SSF47413">
    <property type="entry name" value="lambda repressor-like DNA-binding domains"/>
    <property type="match status" value="1"/>
</dbReference>
<dbReference type="AlphaFoldDB" id="A0A0B6AWM3"/>
<sequence length="213" mass="23996">MSKIQHDQSLGLLLRSLLKENALSMRKLSSLTGIDTATISRIINGKQQANLHHLKQFAHYLNTPLGALIDPAGATSNHTENELETGIHYSIDKIQEILKSFNIVDTNFTIERVEQELTKYKQYAQTDEGHSMICNNFQTKIEQVGSVGTFIDQLKQMYLEYCNEETSAAKRSILGSALLYFILPTDIIPDYVFPIGYLDDAIAVQLVMNQLTE</sequence>
<dbReference type="PROSITE" id="PS50943">
    <property type="entry name" value="HTH_CROC1"/>
    <property type="match status" value="1"/>
</dbReference>
<reference evidence="5 6" key="1">
    <citation type="journal article" date="2015" name="Genome Announc.">
        <title>Complete genome sequences for 35 biothreat assay-relevant bacillus species.</title>
        <authorList>
            <person name="Johnson S.L."/>
            <person name="Daligault H.E."/>
            <person name="Davenport K.W."/>
            <person name="Jaissle J."/>
            <person name="Frey K.G."/>
            <person name="Ladner J.T."/>
            <person name="Broomall S.M."/>
            <person name="Bishop-Lilly K.A."/>
            <person name="Bruce D.C."/>
            <person name="Gibbons H.S."/>
            <person name="Coyne S.R."/>
            <person name="Lo C.C."/>
            <person name="Meincke L."/>
            <person name="Munk A.C."/>
            <person name="Koroleva G.I."/>
            <person name="Rosenzweig C.N."/>
            <person name="Palacios G.F."/>
            <person name="Redden C.L."/>
            <person name="Minogue T.D."/>
            <person name="Chain P.S."/>
        </authorList>
    </citation>
    <scope>NUCLEOTIDE SEQUENCE [LARGE SCALE GENOMIC DNA]</scope>
    <source>
        <strain evidence="6">ATCC 14581 / DSM 32 / JCM 2506 / NBRC 15308 / NCIMB 9376 / NCTC 10342 / NRRL B-14308 / VKM B-512</strain>
    </source>
</reference>
<organism evidence="5 6">
    <name type="scientific">Priestia megaterium (strain ATCC 14581 / DSM 32 / CCUG 1817 / JCM 2506 / NBRC 15308 / NCIMB 9376 / NCTC 10342 / NRRL B-14308 / VKM B-512 / Ford 19)</name>
    <name type="common">Bacillus megaterium</name>
    <dbReference type="NCBI Taxonomy" id="1348623"/>
    <lineage>
        <taxon>Bacteria</taxon>
        <taxon>Bacillati</taxon>
        <taxon>Bacillota</taxon>
        <taxon>Bacilli</taxon>
        <taxon>Bacillales</taxon>
        <taxon>Bacillaceae</taxon>
        <taxon>Priestia</taxon>
    </lineage>
</organism>
<dbReference type="SMART" id="SM00530">
    <property type="entry name" value="HTH_XRE"/>
    <property type="match status" value="1"/>
</dbReference>
<evidence type="ECO:0000256" key="1">
    <source>
        <dbReference type="ARBA" id="ARBA00004127"/>
    </source>
</evidence>
<gene>
    <name evidence="5" type="ORF">BG04_704</name>
</gene>
<dbReference type="Pfam" id="PF06803">
    <property type="entry name" value="DUF1232"/>
    <property type="match status" value="1"/>
</dbReference>
<dbReference type="HOGENOM" id="CLU_107494_0_0_9"/>
<dbReference type="Proteomes" id="UP000031829">
    <property type="component" value="Chromosome"/>
</dbReference>
<dbReference type="Gene3D" id="1.10.260.40">
    <property type="entry name" value="lambda repressor-like DNA-binding domains"/>
    <property type="match status" value="1"/>
</dbReference>
<dbReference type="EMBL" id="CP009920">
    <property type="protein sequence ID" value="AJI25088.1"/>
    <property type="molecule type" value="Genomic_DNA"/>
</dbReference>
<comment type="subcellular location">
    <subcellularLocation>
        <location evidence="1">Endomembrane system</location>
        <topology evidence="1">Multi-pass membrane protein</topology>
    </subcellularLocation>
</comment>
<dbReference type="RefSeq" id="WP_034649725.1">
    <property type="nucleotide sequence ID" value="NZ_BCVB01000012.1"/>
</dbReference>
<evidence type="ECO:0000256" key="3">
    <source>
        <dbReference type="ARBA" id="ARBA00022989"/>
    </source>
</evidence>
<dbReference type="GO" id="GO:0012505">
    <property type="term" value="C:endomembrane system"/>
    <property type="evidence" value="ECO:0007669"/>
    <property type="project" value="UniProtKB-SubCell"/>
</dbReference>
<dbReference type="GeneID" id="93644194"/>
<evidence type="ECO:0000256" key="2">
    <source>
        <dbReference type="ARBA" id="ARBA00022692"/>
    </source>
</evidence>
<dbReference type="KEGG" id="bmeg:BG04_704"/>
<evidence type="ECO:0000256" key="4">
    <source>
        <dbReference type="ARBA" id="ARBA00023136"/>
    </source>
</evidence>
<dbReference type="Pfam" id="PF01381">
    <property type="entry name" value="HTH_3"/>
    <property type="match status" value="1"/>
</dbReference>
<proteinExistence type="predicted"/>